<organism evidence="9 10">
    <name type="scientific">Paraferrimonas sedimenticola</name>
    <dbReference type="NCBI Taxonomy" id="375674"/>
    <lineage>
        <taxon>Bacteria</taxon>
        <taxon>Pseudomonadati</taxon>
        <taxon>Pseudomonadota</taxon>
        <taxon>Gammaproteobacteria</taxon>
        <taxon>Alteromonadales</taxon>
        <taxon>Ferrimonadaceae</taxon>
        <taxon>Paraferrimonas</taxon>
    </lineage>
</organism>
<evidence type="ECO:0000256" key="7">
    <source>
        <dbReference type="ARBA" id="ARBA00023136"/>
    </source>
</evidence>
<evidence type="ECO:0000313" key="10">
    <source>
        <dbReference type="Proteomes" id="UP001161422"/>
    </source>
</evidence>
<keyword evidence="4" id="KW-1003">Cell membrane</keyword>
<dbReference type="InterPro" id="IPR027417">
    <property type="entry name" value="P-loop_NTPase"/>
</dbReference>
<name>A0AA37RVM8_9GAMM</name>
<evidence type="ECO:0000256" key="3">
    <source>
        <dbReference type="ARBA" id="ARBA00022448"/>
    </source>
</evidence>
<evidence type="ECO:0000259" key="8">
    <source>
        <dbReference type="PROSITE" id="PS50893"/>
    </source>
</evidence>
<reference evidence="9" key="2">
    <citation type="submission" date="2023-01" db="EMBL/GenBank/DDBJ databases">
        <title>Draft genome sequence of Paraferrimonas sedimenticola strain NBRC 101628.</title>
        <authorList>
            <person name="Sun Q."/>
            <person name="Mori K."/>
        </authorList>
    </citation>
    <scope>NUCLEOTIDE SEQUENCE</scope>
    <source>
        <strain evidence="9">NBRC 101628</strain>
    </source>
</reference>
<dbReference type="EMBL" id="BSNC01000004">
    <property type="protein sequence ID" value="GLP96038.1"/>
    <property type="molecule type" value="Genomic_DNA"/>
</dbReference>
<evidence type="ECO:0000313" key="9">
    <source>
        <dbReference type="EMBL" id="GLP96038.1"/>
    </source>
</evidence>
<accession>A0AA37RVM8</accession>
<comment type="similarity">
    <text evidence="2">Belongs to the ABC transporter superfamily.</text>
</comment>
<evidence type="ECO:0000256" key="6">
    <source>
        <dbReference type="ARBA" id="ARBA00022840"/>
    </source>
</evidence>
<dbReference type="InterPro" id="IPR003593">
    <property type="entry name" value="AAA+_ATPase"/>
</dbReference>
<dbReference type="GO" id="GO:0005886">
    <property type="term" value="C:plasma membrane"/>
    <property type="evidence" value="ECO:0007669"/>
    <property type="project" value="UniProtKB-SubCell"/>
</dbReference>
<proteinExistence type="inferred from homology"/>
<keyword evidence="10" id="KW-1185">Reference proteome</keyword>
<dbReference type="AlphaFoldDB" id="A0AA37RVM8"/>
<keyword evidence="5" id="KW-0547">Nucleotide-binding</keyword>
<dbReference type="RefSeq" id="WP_095506958.1">
    <property type="nucleotide sequence ID" value="NZ_BSNC01000004.1"/>
</dbReference>
<dbReference type="Proteomes" id="UP001161422">
    <property type="component" value="Unassembled WGS sequence"/>
</dbReference>
<dbReference type="PANTHER" id="PTHR43297:SF7">
    <property type="entry name" value="D,D-DIPEPTIDE TRANSPORT ATP-BINDING PROTEIN DDPD-RELATED"/>
    <property type="match status" value="1"/>
</dbReference>
<reference evidence="9" key="1">
    <citation type="journal article" date="2014" name="Int. J. Syst. Evol. Microbiol.">
        <title>Complete genome sequence of Corynebacterium casei LMG S-19264T (=DSM 44701T), isolated from a smear-ripened cheese.</title>
        <authorList>
            <consortium name="US DOE Joint Genome Institute (JGI-PGF)"/>
            <person name="Walter F."/>
            <person name="Albersmeier A."/>
            <person name="Kalinowski J."/>
            <person name="Ruckert C."/>
        </authorList>
    </citation>
    <scope>NUCLEOTIDE SEQUENCE</scope>
    <source>
        <strain evidence="9">NBRC 101628</strain>
    </source>
</reference>
<dbReference type="PROSITE" id="PS00211">
    <property type="entry name" value="ABC_TRANSPORTER_1"/>
    <property type="match status" value="1"/>
</dbReference>
<feature type="domain" description="ABC transporter" evidence="8">
    <location>
        <begin position="5"/>
        <end position="245"/>
    </location>
</feature>
<dbReference type="GO" id="GO:0005524">
    <property type="term" value="F:ATP binding"/>
    <property type="evidence" value="ECO:0007669"/>
    <property type="project" value="UniProtKB-KW"/>
</dbReference>
<feature type="domain" description="ABC transporter" evidence="8">
    <location>
        <begin position="265"/>
        <end position="472"/>
    </location>
</feature>
<keyword evidence="3" id="KW-0813">Transport</keyword>
<dbReference type="PANTHER" id="PTHR43297">
    <property type="entry name" value="OLIGOPEPTIDE TRANSPORT ATP-BINDING PROTEIN APPD"/>
    <property type="match status" value="1"/>
</dbReference>
<dbReference type="InterPro" id="IPR017871">
    <property type="entry name" value="ABC_transporter-like_CS"/>
</dbReference>
<evidence type="ECO:0000256" key="1">
    <source>
        <dbReference type="ARBA" id="ARBA00004417"/>
    </source>
</evidence>
<gene>
    <name evidence="9" type="ORF">GCM10007895_13440</name>
</gene>
<dbReference type="SMART" id="SM00382">
    <property type="entry name" value="AAA"/>
    <property type="match status" value="2"/>
</dbReference>
<comment type="caution">
    <text evidence="9">The sequence shown here is derived from an EMBL/GenBank/DDBJ whole genome shotgun (WGS) entry which is preliminary data.</text>
</comment>
<dbReference type="Pfam" id="PF00005">
    <property type="entry name" value="ABC_tran"/>
    <property type="match status" value="2"/>
</dbReference>
<dbReference type="InterPro" id="IPR003439">
    <property type="entry name" value="ABC_transporter-like_ATP-bd"/>
</dbReference>
<dbReference type="Gene3D" id="3.40.50.300">
    <property type="entry name" value="P-loop containing nucleotide triphosphate hydrolases"/>
    <property type="match status" value="2"/>
</dbReference>
<evidence type="ECO:0000256" key="2">
    <source>
        <dbReference type="ARBA" id="ARBA00005417"/>
    </source>
</evidence>
<keyword evidence="6 9" id="KW-0067">ATP-binding</keyword>
<dbReference type="InterPro" id="IPR050388">
    <property type="entry name" value="ABC_Ni/Peptide_Import"/>
</dbReference>
<evidence type="ECO:0000256" key="4">
    <source>
        <dbReference type="ARBA" id="ARBA00022475"/>
    </source>
</evidence>
<keyword evidence="7" id="KW-0472">Membrane</keyword>
<sequence length="473" mass="51424">MSALISVKDLSIHAQNVQLLQALDLELFQDQPLTILGETGAGKSLLAQAIMGLLPEGLTHTGEVWVKGRSLNQSSAEQWQALWGRELVMLPQEPWHALDPLMQSGTQVAEVYQTLHGMDYQQSNQQAWQDLERVELSNAYFKRPGQLSGGMAQRVAIMAATVGGANIVLADEPTKGLDSRRRDDVVRLLKARSQGGGLLTITHDVSVARQLGGRIMVIKQGVLVEHGDAKSVLESPKSDYAKSLIAADPYNWPVAEKAQDLSPQLTVSNLSLKRENQPLFEGLSFELSTGEVLGLIGESGCGKSSLGDALLGLLKPCAGKIGYLQAGDKTSRLKLYQDPPAAFSSAVTLGQLLDDLVALHQLNANDIGPLMERLKLSPSLLERTSQQVSGGELQRFAILRTMLMQPKFLFADEPTSRLDPITAKEVTELLVELARERGCALILVTHNPELVSKTCDKVIDLTHYCPTKFAKVG</sequence>
<protein>
    <submittedName>
        <fullName evidence="9">ABC transporter ATP-binding protein</fullName>
    </submittedName>
</protein>
<dbReference type="SUPFAM" id="SSF52540">
    <property type="entry name" value="P-loop containing nucleoside triphosphate hydrolases"/>
    <property type="match status" value="2"/>
</dbReference>
<evidence type="ECO:0000256" key="5">
    <source>
        <dbReference type="ARBA" id="ARBA00022741"/>
    </source>
</evidence>
<dbReference type="PROSITE" id="PS50893">
    <property type="entry name" value="ABC_TRANSPORTER_2"/>
    <property type="match status" value="2"/>
</dbReference>
<dbReference type="GO" id="GO:0016887">
    <property type="term" value="F:ATP hydrolysis activity"/>
    <property type="evidence" value="ECO:0007669"/>
    <property type="project" value="InterPro"/>
</dbReference>
<comment type="subcellular location">
    <subcellularLocation>
        <location evidence="1">Cell inner membrane</location>
        <topology evidence="1">Peripheral membrane protein</topology>
    </subcellularLocation>
</comment>